<gene>
    <name evidence="1" type="ORF">L6164_031605</name>
</gene>
<reference evidence="1 2" key="1">
    <citation type="journal article" date="2022" name="DNA Res.">
        <title>Chromosomal-level genome assembly of the orchid tree Bauhinia variegata (Leguminosae; Cercidoideae) supports the allotetraploid origin hypothesis of Bauhinia.</title>
        <authorList>
            <person name="Zhong Y."/>
            <person name="Chen Y."/>
            <person name="Zheng D."/>
            <person name="Pang J."/>
            <person name="Liu Y."/>
            <person name="Luo S."/>
            <person name="Meng S."/>
            <person name="Qian L."/>
            <person name="Wei D."/>
            <person name="Dai S."/>
            <person name="Zhou R."/>
        </authorList>
    </citation>
    <scope>NUCLEOTIDE SEQUENCE [LARGE SCALE GENOMIC DNA]</scope>
    <source>
        <strain evidence="1">BV-YZ2020</strain>
    </source>
</reference>
<comment type="caution">
    <text evidence="1">The sequence shown here is derived from an EMBL/GenBank/DDBJ whole genome shotgun (WGS) entry which is preliminary data.</text>
</comment>
<keyword evidence="2" id="KW-1185">Reference proteome</keyword>
<name>A0ACB9LFI7_BAUVA</name>
<sequence length="247" mass="27603">MENQTGQPRPPSSTNSNVVPSDKLSSNRKWWRNLNNFADALLKMDKGQWLEDMRGNLSMVATLIAAITFHAALNPTGGVVQTSTESGNTLYGCSDAYNVGQNETQAYTICTGEAVLAVVYSDDYLSFLKFNTFSFVASLSAALLLLSGIPLRNRFLMWFLSIAMSASLTFLAVTYLRAVLMVIPDPVWHDAKINFEKLMWIWIGLLLLICLFTTIRFLVWLVKICRKLFKLLKNKGNTSAMPENNVA</sequence>
<evidence type="ECO:0000313" key="2">
    <source>
        <dbReference type="Proteomes" id="UP000828941"/>
    </source>
</evidence>
<dbReference type="Proteomes" id="UP000828941">
    <property type="component" value="Chromosome 12"/>
</dbReference>
<organism evidence="1 2">
    <name type="scientific">Bauhinia variegata</name>
    <name type="common">Purple orchid tree</name>
    <name type="synonym">Phanera variegata</name>
    <dbReference type="NCBI Taxonomy" id="167791"/>
    <lineage>
        <taxon>Eukaryota</taxon>
        <taxon>Viridiplantae</taxon>
        <taxon>Streptophyta</taxon>
        <taxon>Embryophyta</taxon>
        <taxon>Tracheophyta</taxon>
        <taxon>Spermatophyta</taxon>
        <taxon>Magnoliopsida</taxon>
        <taxon>eudicotyledons</taxon>
        <taxon>Gunneridae</taxon>
        <taxon>Pentapetalae</taxon>
        <taxon>rosids</taxon>
        <taxon>fabids</taxon>
        <taxon>Fabales</taxon>
        <taxon>Fabaceae</taxon>
        <taxon>Cercidoideae</taxon>
        <taxon>Cercideae</taxon>
        <taxon>Bauhiniinae</taxon>
        <taxon>Bauhinia</taxon>
    </lineage>
</organism>
<proteinExistence type="predicted"/>
<evidence type="ECO:0000313" key="1">
    <source>
        <dbReference type="EMBL" id="KAI4308546.1"/>
    </source>
</evidence>
<dbReference type="EMBL" id="CM039437">
    <property type="protein sequence ID" value="KAI4308546.1"/>
    <property type="molecule type" value="Genomic_DNA"/>
</dbReference>
<protein>
    <submittedName>
        <fullName evidence="1">Uncharacterized protein</fullName>
    </submittedName>
</protein>
<accession>A0ACB9LFI7</accession>